<sequence length="585" mass="63545">MKTLNQHFKFILSLMVTLGMLLTSCNPNESVDIPETPENNPTSSQLDLGSNIQRDFMGRIVDQSSVPLDNVSITIGNKTATTDNNGMFKISDVQVKQRQAFILAEKPGFLNGMRSVVPTQGTNMINIMMITENLAGTVTSGVTSEVSLPNGTKVGFDGSFKDQNGNAYSGNVDVYMYHLDPANPDNNILMPGSLQAVNQDGDERVLESYGMLNVELKGDSGQKLNIADGHIATIEMPMDPAQSGVAPSVIPLWHFDEVNGYWVEDGEATLVSGKYIGEVSHFSWWNCDAQFPTVDLCMTVVDASNIPLSNVKVELWRSGQTYPRIGFSNGNGEICGLIPANETLTLKAIDQCGIEVYNTTIGPFNSDTNYGDVVMSSVNYSAVTGNLVDCSSQPVTNGYVTVHYGQEYASVEVVNGSFTLNMIECASITEFTLEGVNYDTFQTTTPLPFNFTTPNVGNIIACDTVTEYISVQIDNDPVDYYLLNLTAQEGDNGTSMYISTQNSTGSFVVYGNTTTLGTYTSSGSQAFYVETGINMDFGQPNTLQFTLSNYGAVNDYIDMNISGTFTDNDGILRNLSASIHVLRDM</sequence>
<organism evidence="1 2">
    <name type="scientific">Olleya sediminilitoris</name>
    <dbReference type="NCBI Taxonomy" id="2795739"/>
    <lineage>
        <taxon>Bacteria</taxon>
        <taxon>Pseudomonadati</taxon>
        <taxon>Bacteroidota</taxon>
        <taxon>Flavobacteriia</taxon>
        <taxon>Flavobacteriales</taxon>
        <taxon>Flavobacteriaceae</taxon>
    </lineage>
</organism>
<reference evidence="1 2" key="1">
    <citation type="submission" date="2020-12" db="EMBL/GenBank/DDBJ databases">
        <title>Olleya sediminilitoris sp. nov., isolated from a tidal flat.</title>
        <authorList>
            <person name="Park S."/>
            <person name="Yoon J.-H."/>
        </authorList>
    </citation>
    <scope>NUCLEOTIDE SEQUENCE [LARGE SCALE GENOMIC DNA]</scope>
    <source>
        <strain evidence="1 2">YSTF-M6</strain>
    </source>
</reference>
<dbReference type="Gene3D" id="2.60.40.1120">
    <property type="entry name" value="Carboxypeptidase-like, regulatory domain"/>
    <property type="match status" value="1"/>
</dbReference>
<comment type="caution">
    <text evidence="1">The sequence shown here is derived from an EMBL/GenBank/DDBJ whole genome shotgun (WGS) entry which is preliminary data.</text>
</comment>
<dbReference type="PROSITE" id="PS51257">
    <property type="entry name" value="PROKAR_LIPOPROTEIN"/>
    <property type="match status" value="1"/>
</dbReference>
<name>A0ABS1WK09_9FLAO</name>
<dbReference type="RefSeq" id="WP_202999714.1">
    <property type="nucleotide sequence ID" value="NZ_JAEMEF010000004.1"/>
</dbReference>
<dbReference type="SUPFAM" id="SSF49464">
    <property type="entry name" value="Carboxypeptidase regulatory domain-like"/>
    <property type="match status" value="1"/>
</dbReference>
<keyword evidence="2" id="KW-1185">Reference proteome</keyword>
<accession>A0ABS1WK09</accession>
<protein>
    <submittedName>
        <fullName evidence="1">Carboxypeptidase regulatory-like domain-containing protein</fullName>
    </submittedName>
</protein>
<gene>
    <name evidence="1" type="ORF">JAO71_06555</name>
</gene>
<proteinExistence type="predicted"/>
<dbReference type="EMBL" id="JAEMEF010000004">
    <property type="protein sequence ID" value="MBL7559465.1"/>
    <property type="molecule type" value="Genomic_DNA"/>
</dbReference>
<evidence type="ECO:0000313" key="2">
    <source>
        <dbReference type="Proteomes" id="UP000605013"/>
    </source>
</evidence>
<dbReference type="Proteomes" id="UP000605013">
    <property type="component" value="Unassembled WGS sequence"/>
</dbReference>
<dbReference type="InterPro" id="IPR008969">
    <property type="entry name" value="CarboxyPept-like_regulatory"/>
</dbReference>
<evidence type="ECO:0000313" key="1">
    <source>
        <dbReference type="EMBL" id="MBL7559465.1"/>
    </source>
</evidence>